<accession>A0A0A8ZX24</accession>
<dbReference type="EMBL" id="GBRH01253976">
    <property type="protein sequence ID" value="JAD43919.1"/>
    <property type="molecule type" value="Transcribed_RNA"/>
</dbReference>
<proteinExistence type="predicted"/>
<protein>
    <submittedName>
        <fullName evidence="2">Uncharacterized protein</fullName>
    </submittedName>
</protein>
<dbReference type="AlphaFoldDB" id="A0A0A8ZX24"/>
<sequence>MTRESMRRAHSRTWTTSAGTPLAASP</sequence>
<feature type="region of interest" description="Disordered" evidence="1">
    <location>
        <begin position="1"/>
        <end position="26"/>
    </location>
</feature>
<evidence type="ECO:0000256" key="1">
    <source>
        <dbReference type="SAM" id="MobiDB-lite"/>
    </source>
</evidence>
<evidence type="ECO:0000313" key="2">
    <source>
        <dbReference type="EMBL" id="JAD43919.1"/>
    </source>
</evidence>
<reference evidence="2" key="1">
    <citation type="submission" date="2014-09" db="EMBL/GenBank/DDBJ databases">
        <authorList>
            <person name="Magalhaes I.L.F."/>
            <person name="Oliveira U."/>
            <person name="Santos F.R."/>
            <person name="Vidigal T.H.D.A."/>
            <person name="Brescovit A.D."/>
            <person name="Santos A.J."/>
        </authorList>
    </citation>
    <scope>NUCLEOTIDE SEQUENCE</scope>
    <source>
        <tissue evidence="2">Shoot tissue taken approximately 20 cm above the soil surface</tissue>
    </source>
</reference>
<name>A0A0A8ZX24_ARUDO</name>
<organism evidence="2">
    <name type="scientific">Arundo donax</name>
    <name type="common">Giant reed</name>
    <name type="synonym">Donax arundinaceus</name>
    <dbReference type="NCBI Taxonomy" id="35708"/>
    <lineage>
        <taxon>Eukaryota</taxon>
        <taxon>Viridiplantae</taxon>
        <taxon>Streptophyta</taxon>
        <taxon>Embryophyta</taxon>
        <taxon>Tracheophyta</taxon>
        <taxon>Spermatophyta</taxon>
        <taxon>Magnoliopsida</taxon>
        <taxon>Liliopsida</taxon>
        <taxon>Poales</taxon>
        <taxon>Poaceae</taxon>
        <taxon>PACMAD clade</taxon>
        <taxon>Arundinoideae</taxon>
        <taxon>Arundineae</taxon>
        <taxon>Arundo</taxon>
    </lineage>
</organism>
<reference evidence="2" key="2">
    <citation type="journal article" date="2015" name="Data Brief">
        <title>Shoot transcriptome of the giant reed, Arundo donax.</title>
        <authorList>
            <person name="Barrero R.A."/>
            <person name="Guerrero F.D."/>
            <person name="Moolhuijzen P."/>
            <person name="Goolsby J.A."/>
            <person name="Tidwell J."/>
            <person name="Bellgard S.E."/>
            <person name="Bellgard M.I."/>
        </authorList>
    </citation>
    <scope>NUCLEOTIDE SEQUENCE</scope>
    <source>
        <tissue evidence="2">Shoot tissue taken approximately 20 cm above the soil surface</tissue>
    </source>
</reference>